<proteinExistence type="predicted"/>
<dbReference type="Gene3D" id="3.30.70.330">
    <property type="match status" value="1"/>
</dbReference>
<dbReference type="AlphaFoldDB" id="A0AAD2FZT2"/>
<feature type="region of interest" description="Disordered" evidence="3">
    <location>
        <begin position="224"/>
        <end position="252"/>
    </location>
</feature>
<reference evidence="5" key="1">
    <citation type="submission" date="2023-08" db="EMBL/GenBank/DDBJ databases">
        <authorList>
            <person name="Audoor S."/>
            <person name="Bilcke G."/>
        </authorList>
    </citation>
    <scope>NUCLEOTIDE SEQUENCE</scope>
</reference>
<gene>
    <name evidence="5" type="ORF">CYCCA115_LOCUS17244</name>
</gene>
<evidence type="ECO:0000313" key="5">
    <source>
        <dbReference type="EMBL" id="CAJ1958574.1"/>
    </source>
</evidence>
<evidence type="ECO:0000256" key="1">
    <source>
        <dbReference type="ARBA" id="ARBA00022884"/>
    </source>
</evidence>
<dbReference type="Proteomes" id="UP001295423">
    <property type="component" value="Unassembled WGS sequence"/>
</dbReference>
<feature type="compositionally biased region" description="Basic and acidic residues" evidence="3">
    <location>
        <begin position="229"/>
        <end position="239"/>
    </location>
</feature>
<dbReference type="InterPro" id="IPR035979">
    <property type="entry name" value="RBD_domain_sf"/>
</dbReference>
<dbReference type="SMART" id="SM00360">
    <property type="entry name" value="RRM"/>
    <property type="match status" value="1"/>
</dbReference>
<feature type="domain" description="RRM" evidence="4">
    <location>
        <begin position="60"/>
        <end position="143"/>
    </location>
</feature>
<dbReference type="GO" id="GO:0003729">
    <property type="term" value="F:mRNA binding"/>
    <property type="evidence" value="ECO:0007669"/>
    <property type="project" value="TreeGrafter"/>
</dbReference>
<dbReference type="InterPro" id="IPR000504">
    <property type="entry name" value="RRM_dom"/>
</dbReference>
<feature type="compositionally biased region" description="Basic residues" evidence="3">
    <location>
        <begin position="240"/>
        <end position="252"/>
    </location>
</feature>
<dbReference type="EMBL" id="CAKOGP040001980">
    <property type="protein sequence ID" value="CAJ1958574.1"/>
    <property type="molecule type" value="Genomic_DNA"/>
</dbReference>
<dbReference type="PROSITE" id="PS50102">
    <property type="entry name" value="RRM"/>
    <property type="match status" value="1"/>
</dbReference>
<organism evidence="5 6">
    <name type="scientific">Cylindrotheca closterium</name>
    <dbReference type="NCBI Taxonomy" id="2856"/>
    <lineage>
        <taxon>Eukaryota</taxon>
        <taxon>Sar</taxon>
        <taxon>Stramenopiles</taxon>
        <taxon>Ochrophyta</taxon>
        <taxon>Bacillariophyta</taxon>
        <taxon>Bacillariophyceae</taxon>
        <taxon>Bacillariophycidae</taxon>
        <taxon>Bacillariales</taxon>
        <taxon>Bacillariaceae</taxon>
        <taxon>Cylindrotheca</taxon>
    </lineage>
</organism>
<dbReference type="PANTHER" id="PTHR48025:SF1">
    <property type="entry name" value="RRM DOMAIN-CONTAINING PROTEIN"/>
    <property type="match status" value="1"/>
</dbReference>
<evidence type="ECO:0000256" key="2">
    <source>
        <dbReference type="PROSITE-ProRule" id="PRU00176"/>
    </source>
</evidence>
<comment type="caution">
    <text evidence="5">The sequence shown here is derived from an EMBL/GenBank/DDBJ whole genome shotgun (WGS) entry which is preliminary data.</text>
</comment>
<evidence type="ECO:0000313" key="6">
    <source>
        <dbReference type="Proteomes" id="UP001295423"/>
    </source>
</evidence>
<dbReference type="InterPro" id="IPR050502">
    <property type="entry name" value="Euk_RNA-bind_prot"/>
</dbReference>
<dbReference type="PANTHER" id="PTHR48025">
    <property type="entry name" value="OS02G0815200 PROTEIN"/>
    <property type="match status" value="1"/>
</dbReference>
<evidence type="ECO:0000256" key="3">
    <source>
        <dbReference type="SAM" id="MobiDB-lite"/>
    </source>
</evidence>
<protein>
    <recommendedName>
        <fullName evidence="4">RRM domain-containing protein</fullName>
    </recommendedName>
</protein>
<sequence length="252" mass="28734">MQTEARVHRRRQLTNLSAERRFAQPNSRKNIGADSKLLSVHKERLRTAGRVGTKRFVDPCKVFVGNLPFNVDEKDVAKFILNSMGQSRVILHSSKVIYDWKTGKSKGYGFVQFIDPIYATTCMEQCDGKEFNGRPLSISQGQRKEQENELYLKKKKNKPLTEEEEVISSALDLAESGEEIPVFGGSDEDLELDAALFGIVGDDDDDDDDYDGIFLERKKFDDNDIDPNLNREQRREAARRLKRKKLPSKGFG</sequence>
<dbReference type="Pfam" id="PF00076">
    <property type="entry name" value="RRM_1"/>
    <property type="match status" value="1"/>
</dbReference>
<dbReference type="SUPFAM" id="SSF54928">
    <property type="entry name" value="RNA-binding domain, RBD"/>
    <property type="match status" value="1"/>
</dbReference>
<dbReference type="InterPro" id="IPR012677">
    <property type="entry name" value="Nucleotide-bd_a/b_plait_sf"/>
</dbReference>
<accession>A0AAD2FZT2</accession>
<keyword evidence="6" id="KW-1185">Reference proteome</keyword>
<name>A0AAD2FZT2_9STRA</name>
<keyword evidence="1 2" id="KW-0694">RNA-binding</keyword>
<evidence type="ECO:0000259" key="4">
    <source>
        <dbReference type="PROSITE" id="PS50102"/>
    </source>
</evidence>